<gene>
    <name evidence="9" type="ORF">JF539_08570</name>
</gene>
<evidence type="ECO:0000256" key="6">
    <source>
        <dbReference type="ARBA" id="ARBA00023136"/>
    </source>
</evidence>
<proteinExistence type="inferred from homology"/>
<dbReference type="GO" id="GO:0015031">
    <property type="term" value="P:protein transport"/>
    <property type="evidence" value="ECO:0007669"/>
    <property type="project" value="UniProtKB-KW"/>
</dbReference>
<protein>
    <submittedName>
        <fullName evidence="9">Biopolymer transporter ExbD</fullName>
    </submittedName>
</protein>
<keyword evidence="7" id="KW-0813">Transport</keyword>
<keyword evidence="6 8" id="KW-0472">Membrane</keyword>
<evidence type="ECO:0000256" key="8">
    <source>
        <dbReference type="SAM" id="Phobius"/>
    </source>
</evidence>
<evidence type="ECO:0000256" key="1">
    <source>
        <dbReference type="ARBA" id="ARBA00004162"/>
    </source>
</evidence>
<comment type="similarity">
    <text evidence="2 7">Belongs to the ExbD/TolR family.</text>
</comment>
<evidence type="ECO:0000256" key="3">
    <source>
        <dbReference type="ARBA" id="ARBA00022475"/>
    </source>
</evidence>
<evidence type="ECO:0000256" key="5">
    <source>
        <dbReference type="ARBA" id="ARBA00022989"/>
    </source>
</evidence>
<dbReference type="RefSeq" id="WP_207139879.1">
    <property type="nucleotide sequence ID" value="NZ_JAEKJZ010000001.1"/>
</dbReference>
<dbReference type="AlphaFoldDB" id="A0A939IZT7"/>
<keyword evidence="7" id="KW-0653">Protein transport</keyword>
<evidence type="ECO:0000313" key="9">
    <source>
        <dbReference type="EMBL" id="MBN9670391.1"/>
    </source>
</evidence>
<sequence length="139" mass="15457">MTMIPAPVGKRRRLPLTPLIDVIFILIMFFLLSSSFGVWRPLDILLGRQASGPVVSEELKKPSVFISIRNRPGLEQPVINVNGVDLAFERLSQELDRLAGLGAETAVLVPSGQTDFQLVVRILDEARASRIKRVSLQLR</sequence>
<feature type="transmembrane region" description="Helical" evidence="8">
    <location>
        <begin position="20"/>
        <end position="39"/>
    </location>
</feature>
<dbReference type="InterPro" id="IPR003400">
    <property type="entry name" value="ExbD"/>
</dbReference>
<organism evidence="9 10">
    <name type="scientific">Roseibium aggregatum</name>
    <dbReference type="NCBI Taxonomy" id="187304"/>
    <lineage>
        <taxon>Bacteria</taxon>
        <taxon>Pseudomonadati</taxon>
        <taxon>Pseudomonadota</taxon>
        <taxon>Alphaproteobacteria</taxon>
        <taxon>Hyphomicrobiales</taxon>
        <taxon>Stappiaceae</taxon>
        <taxon>Roseibium</taxon>
    </lineage>
</organism>
<keyword evidence="3" id="KW-1003">Cell membrane</keyword>
<evidence type="ECO:0000313" key="10">
    <source>
        <dbReference type="Proteomes" id="UP000664096"/>
    </source>
</evidence>
<comment type="caution">
    <text evidence="9">The sequence shown here is derived from an EMBL/GenBank/DDBJ whole genome shotgun (WGS) entry which is preliminary data.</text>
</comment>
<dbReference type="Pfam" id="PF02472">
    <property type="entry name" value="ExbD"/>
    <property type="match status" value="1"/>
</dbReference>
<comment type="subcellular location">
    <subcellularLocation>
        <location evidence="1">Cell membrane</location>
        <topology evidence="1">Single-pass membrane protein</topology>
    </subcellularLocation>
    <subcellularLocation>
        <location evidence="7">Cell membrane</location>
        <topology evidence="7">Single-pass type II membrane protein</topology>
    </subcellularLocation>
</comment>
<dbReference type="GO" id="GO:0022857">
    <property type="term" value="F:transmembrane transporter activity"/>
    <property type="evidence" value="ECO:0007669"/>
    <property type="project" value="InterPro"/>
</dbReference>
<accession>A0A939IZT7</accession>
<evidence type="ECO:0000256" key="4">
    <source>
        <dbReference type="ARBA" id="ARBA00022692"/>
    </source>
</evidence>
<evidence type="ECO:0000256" key="7">
    <source>
        <dbReference type="RuleBase" id="RU003879"/>
    </source>
</evidence>
<evidence type="ECO:0000256" key="2">
    <source>
        <dbReference type="ARBA" id="ARBA00005811"/>
    </source>
</evidence>
<dbReference type="GO" id="GO:0005886">
    <property type="term" value="C:plasma membrane"/>
    <property type="evidence" value="ECO:0007669"/>
    <property type="project" value="UniProtKB-SubCell"/>
</dbReference>
<keyword evidence="4 7" id="KW-0812">Transmembrane</keyword>
<name>A0A939IZT7_9HYPH</name>
<reference evidence="9" key="1">
    <citation type="submission" date="2020-12" db="EMBL/GenBank/DDBJ databases">
        <title>Oil enriched cultivation method for isolating marine PHA-producing bacteria.</title>
        <authorList>
            <person name="Zheng W."/>
            <person name="Yu S."/>
            <person name="Huang Y."/>
        </authorList>
    </citation>
    <scope>NUCLEOTIDE SEQUENCE</scope>
    <source>
        <strain evidence="9">SY-2-12</strain>
    </source>
</reference>
<dbReference type="EMBL" id="JAEKJZ010000001">
    <property type="protein sequence ID" value="MBN9670391.1"/>
    <property type="molecule type" value="Genomic_DNA"/>
</dbReference>
<keyword evidence="5 8" id="KW-1133">Transmembrane helix</keyword>
<dbReference type="Proteomes" id="UP000664096">
    <property type="component" value="Unassembled WGS sequence"/>
</dbReference>